<dbReference type="GO" id="GO:0005524">
    <property type="term" value="F:ATP binding"/>
    <property type="evidence" value="ECO:0007669"/>
    <property type="project" value="UniProtKB-KW"/>
</dbReference>
<evidence type="ECO:0000256" key="2">
    <source>
        <dbReference type="ARBA" id="ARBA00022801"/>
    </source>
</evidence>
<dbReference type="Proteomes" id="UP000322244">
    <property type="component" value="Unassembled WGS sequence"/>
</dbReference>
<keyword evidence="3" id="KW-0067">ATP-binding</keyword>
<keyword evidence="6" id="KW-1185">Reference proteome</keyword>
<organism evidence="5 6">
    <name type="scientific">Antrihabitans cavernicola</name>
    <dbReference type="NCBI Taxonomy" id="2495913"/>
    <lineage>
        <taxon>Bacteria</taxon>
        <taxon>Bacillati</taxon>
        <taxon>Actinomycetota</taxon>
        <taxon>Actinomycetes</taxon>
        <taxon>Mycobacteriales</taxon>
        <taxon>Nocardiaceae</taxon>
        <taxon>Antrihabitans</taxon>
    </lineage>
</organism>
<feature type="domain" description="Carboxyltransferase" evidence="4">
    <location>
        <begin position="2"/>
        <end position="195"/>
    </location>
</feature>
<dbReference type="SUPFAM" id="SSF160467">
    <property type="entry name" value="PH0987 N-terminal domain-like"/>
    <property type="match status" value="1"/>
</dbReference>
<keyword evidence="1" id="KW-0547">Nucleotide-binding</keyword>
<evidence type="ECO:0000256" key="1">
    <source>
        <dbReference type="ARBA" id="ARBA00022741"/>
    </source>
</evidence>
<evidence type="ECO:0000259" key="4">
    <source>
        <dbReference type="SMART" id="SM00796"/>
    </source>
</evidence>
<dbReference type="EMBL" id="VLNY01000011">
    <property type="protein sequence ID" value="KAA0021216.1"/>
    <property type="molecule type" value="Genomic_DNA"/>
</dbReference>
<dbReference type="PANTHER" id="PTHR34698:SF2">
    <property type="entry name" value="5-OXOPROLINASE SUBUNIT B"/>
    <property type="match status" value="1"/>
</dbReference>
<comment type="caution">
    <text evidence="5">The sequence shown here is derived from an EMBL/GenBank/DDBJ whole genome shotgun (WGS) entry which is preliminary data.</text>
</comment>
<dbReference type="OrthoDB" id="9778567at2"/>
<reference evidence="5 6" key="1">
    <citation type="submission" date="2019-07" db="EMBL/GenBank/DDBJ databases">
        <title>Rhodococcus cavernicolus sp. nov., isolated from a cave.</title>
        <authorList>
            <person name="Lee S.D."/>
        </authorList>
    </citation>
    <scope>NUCLEOTIDE SEQUENCE [LARGE SCALE GENOMIC DNA]</scope>
    <source>
        <strain evidence="5 6">C1-24</strain>
    </source>
</reference>
<sequence length="209" mass="22708">MNTIHRAGDRGLLLEPDDRADLDAVVRMLHSTNLAGVADILPAARTVFVSTESSADRLRLQQELRDLCAHLDRSPADSADTELVTIAVRYDGDDLDDVARLLGISVREVIDAHIGSEWCCSFVGFAPGFGYLESAERRLTVPRRTQSRTAVPAGSVALADGYSAVYPRRSPGGWQIIGTADATLWDLDRPHPALLRPGTRVRFTEAASS</sequence>
<dbReference type="InterPro" id="IPR029000">
    <property type="entry name" value="Cyclophilin-like_dom_sf"/>
</dbReference>
<dbReference type="SUPFAM" id="SSF50891">
    <property type="entry name" value="Cyclophilin-like"/>
    <property type="match status" value="1"/>
</dbReference>
<dbReference type="Gene3D" id="2.40.100.10">
    <property type="entry name" value="Cyclophilin-like"/>
    <property type="match status" value="1"/>
</dbReference>
<keyword evidence="2 5" id="KW-0378">Hydrolase</keyword>
<dbReference type="InterPro" id="IPR010016">
    <property type="entry name" value="PxpB"/>
</dbReference>
<protein>
    <submittedName>
        <fullName evidence="5">Allophanate hydrolase subunit 1</fullName>
    </submittedName>
</protein>
<dbReference type="RefSeq" id="WP_149432049.1">
    <property type="nucleotide sequence ID" value="NZ_VLNY01000011.1"/>
</dbReference>
<evidence type="ECO:0000313" key="5">
    <source>
        <dbReference type="EMBL" id="KAA0021216.1"/>
    </source>
</evidence>
<dbReference type="GO" id="GO:0016787">
    <property type="term" value="F:hydrolase activity"/>
    <property type="evidence" value="ECO:0007669"/>
    <property type="project" value="UniProtKB-KW"/>
</dbReference>
<dbReference type="Pfam" id="PF02682">
    <property type="entry name" value="CT_C_D"/>
    <property type="match status" value="1"/>
</dbReference>
<accession>A0A5A7S5R7</accession>
<name>A0A5A7S5R7_9NOCA</name>
<dbReference type="Gene3D" id="3.30.1360.40">
    <property type="match status" value="1"/>
</dbReference>
<gene>
    <name evidence="5" type="ORF">FOY51_20130</name>
</gene>
<evidence type="ECO:0000313" key="6">
    <source>
        <dbReference type="Proteomes" id="UP000322244"/>
    </source>
</evidence>
<evidence type="ECO:0000256" key="3">
    <source>
        <dbReference type="ARBA" id="ARBA00022840"/>
    </source>
</evidence>
<proteinExistence type="predicted"/>
<dbReference type="InterPro" id="IPR003833">
    <property type="entry name" value="CT_C_D"/>
</dbReference>
<dbReference type="AlphaFoldDB" id="A0A5A7S5R7"/>
<dbReference type="SMART" id="SM00796">
    <property type="entry name" value="AHS1"/>
    <property type="match status" value="1"/>
</dbReference>
<dbReference type="PANTHER" id="PTHR34698">
    <property type="entry name" value="5-OXOPROLINASE SUBUNIT B"/>
    <property type="match status" value="1"/>
</dbReference>